<dbReference type="CDD" id="cd01335">
    <property type="entry name" value="Radical_SAM"/>
    <property type="match status" value="1"/>
</dbReference>
<feature type="domain" description="Radical SAM core" evidence="6">
    <location>
        <begin position="13"/>
        <end position="241"/>
    </location>
</feature>
<dbReference type="EMBL" id="UINC01115676">
    <property type="protein sequence ID" value="SVC86883.1"/>
    <property type="molecule type" value="Genomic_DNA"/>
</dbReference>
<evidence type="ECO:0000313" key="7">
    <source>
        <dbReference type="EMBL" id="SVC86883.1"/>
    </source>
</evidence>
<sequence>QFSTDPRALEPHRVDQRLAVIAGSKGCVARCTFCHRWDKGIRYIPAPIVMERIDFLIKKYNVGFIIFSDENFGTDRKWLSQFIEEIKKRDILWRVGGMRVNTINPETIKKMKDAGGVYMQFGMESGSQKMLDIMEKVTKVEQNYNVIKWLAENNLSTVVQLIIGMPGETPETIRETIDFASYVVEQSPDNDPNGFSINFAQALPGTPLYEAGRRTGKIGQSIDGEENYLIDISDQDARDGESYINLTDYPKLYLEKWHFDIANTARYKYVQKWGLDRYHDIIMRSVRFSGLKEKDSFDLVEQLSADSGYFAGPARQSEIGFNSTAKPSPW</sequence>
<dbReference type="PANTHER" id="PTHR43409:SF7">
    <property type="entry name" value="BLL1977 PROTEIN"/>
    <property type="match status" value="1"/>
</dbReference>
<dbReference type="SMART" id="SM00729">
    <property type="entry name" value="Elp3"/>
    <property type="match status" value="1"/>
</dbReference>
<keyword evidence="3" id="KW-0479">Metal-binding</keyword>
<dbReference type="PROSITE" id="PS51918">
    <property type="entry name" value="RADICAL_SAM"/>
    <property type="match status" value="1"/>
</dbReference>
<dbReference type="SFLD" id="SFLDS00029">
    <property type="entry name" value="Radical_SAM"/>
    <property type="match status" value="1"/>
</dbReference>
<evidence type="ECO:0000256" key="5">
    <source>
        <dbReference type="ARBA" id="ARBA00023014"/>
    </source>
</evidence>
<evidence type="ECO:0000259" key="6">
    <source>
        <dbReference type="PROSITE" id="PS51918"/>
    </source>
</evidence>
<gene>
    <name evidence="7" type="ORF">METZ01_LOCUS339737</name>
</gene>
<organism evidence="7">
    <name type="scientific">marine metagenome</name>
    <dbReference type="NCBI Taxonomy" id="408172"/>
    <lineage>
        <taxon>unclassified sequences</taxon>
        <taxon>metagenomes</taxon>
        <taxon>ecological metagenomes</taxon>
    </lineage>
</organism>
<dbReference type="SFLD" id="SFLDG01082">
    <property type="entry name" value="B12-binding_domain_containing"/>
    <property type="match status" value="1"/>
</dbReference>
<feature type="non-terminal residue" evidence="7">
    <location>
        <position position="330"/>
    </location>
</feature>
<dbReference type="Pfam" id="PF04055">
    <property type="entry name" value="Radical_SAM"/>
    <property type="match status" value="1"/>
</dbReference>
<evidence type="ECO:0000256" key="2">
    <source>
        <dbReference type="ARBA" id="ARBA00022691"/>
    </source>
</evidence>
<keyword evidence="2" id="KW-0949">S-adenosyl-L-methionine</keyword>
<dbReference type="SUPFAM" id="SSF102114">
    <property type="entry name" value="Radical SAM enzymes"/>
    <property type="match status" value="1"/>
</dbReference>
<accession>A0A382QMZ4</accession>
<dbReference type="GO" id="GO:0051536">
    <property type="term" value="F:iron-sulfur cluster binding"/>
    <property type="evidence" value="ECO:0007669"/>
    <property type="project" value="UniProtKB-KW"/>
</dbReference>
<proteinExistence type="predicted"/>
<reference evidence="7" key="1">
    <citation type="submission" date="2018-05" db="EMBL/GenBank/DDBJ databases">
        <authorList>
            <person name="Lanie J.A."/>
            <person name="Ng W.-L."/>
            <person name="Kazmierczak K.M."/>
            <person name="Andrzejewski T.M."/>
            <person name="Davidsen T.M."/>
            <person name="Wayne K.J."/>
            <person name="Tettelin H."/>
            <person name="Glass J.I."/>
            <person name="Rusch D."/>
            <person name="Podicherti R."/>
            <person name="Tsui H.-C.T."/>
            <person name="Winkler M.E."/>
        </authorList>
    </citation>
    <scope>NUCLEOTIDE SEQUENCE</scope>
</reference>
<dbReference type="InterPro" id="IPR007197">
    <property type="entry name" value="rSAM"/>
</dbReference>
<dbReference type="InterPro" id="IPR058240">
    <property type="entry name" value="rSAM_sf"/>
</dbReference>
<feature type="non-terminal residue" evidence="7">
    <location>
        <position position="1"/>
    </location>
</feature>
<dbReference type="InterPro" id="IPR006638">
    <property type="entry name" value="Elp3/MiaA/NifB-like_rSAM"/>
</dbReference>
<dbReference type="InterPro" id="IPR023404">
    <property type="entry name" value="rSAM_horseshoe"/>
</dbReference>
<dbReference type="GO" id="GO:0046872">
    <property type="term" value="F:metal ion binding"/>
    <property type="evidence" value="ECO:0007669"/>
    <property type="project" value="UniProtKB-KW"/>
</dbReference>
<dbReference type="Gene3D" id="3.80.30.20">
    <property type="entry name" value="tm_1862 like domain"/>
    <property type="match status" value="1"/>
</dbReference>
<evidence type="ECO:0000256" key="3">
    <source>
        <dbReference type="ARBA" id="ARBA00022723"/>
    </source>
</evidence>
<dbReference type="InterPro" id="IPR051198">
    <property type="entry name" value="BchE-like"/>
</dbReference>
<dbReference type="GO" id="GO:0003824">
    <property type="term" value="F:catalytic activity"/>
    <property type="evidence" value="ECO:0007669"/>
    <property type="project" value="InterPro"/>
</dbReference>
<protein>
    <recommendedName>
        <fullName evidence="6">Radical SAM core domain-containing protein</fullName>
    </recommendedName>
</protein>
<keyword evidence="4" id="KW-0408">Iron</keyword>
<dbReference type="GO" id="GO:0005829">
    <property type="term" value="C:cytosol"/>
    <property type="evidence" value="ECO:0007669"/>
    <property type="project" value="TreeGrafter"/>
</dbReference>
<keyword evidence="5" id="KW-0411">Iron-sulfur</keyword>
<comment type="cofactor">
    <cofactor evidence="1">
        <name>[4Fe-4S] cluster</name>
        <dbReference type="ChEBI" id="CHEBI:49883"/>
    </cofactor>
</comment>
<evidence type="ECO:0000256" key="1">
    <source>
        <dbReference type="ARBA" id="ARBA00001966"/>
    </source>
</evidence>
<name>A0A382QMZ4_9ZZZZ</name>
<dbReference type="PANTHER" id="PTHR43409">
    <property type="entry name" value="ANAEROBIC MAGNESIUM-PROTOPORPHYRIN IX MONOMETHYL ESTER CYCLASE-RELATED"/>
    <property type="match status" value="1"/>
</dbReference>
<evidence type="ECO:0000256" key="4">
    <source>
        <dbReference type="ARBA" id="ARBA00023004"/>
    </source>
</evidence>
<dbReference type="AlphaFoldDB" id="A0A382QMZ4"/>